<dbReference type="SUPFAM" id="SSF56349">
    <property type="entry name" value="DNA breaking-rejoining enzymes"/>
    <property type="match status" value="1"/>
</dbReference>
<dbReference type="RefSeq" id="WP_017712928.1">
    <property type="nucleotide sequence ID" value="NZ_KB235938.1"/>
</dbReference>
<dbReference type="InterPro" id="IPR010998">
    <property type="entry name" value="Integrase_recombinase_N"/>
</dbReference>
<gene>
    <name evidence="4" type="ORF">PROH_15270</name>
</gene>
<proteinExistence type="predicted"/>
<accession>A0A0M2PWS1</accession>
<keyword evidence="5" id="KW-1185">Reference proteome</keyword>
<dbReference type="AlphaFoldDB" id="A0A0M2PWS1"/>
<comment type="caution">
    <text evidence="4">The sequence shown here is derived from an EMBL/GenBank/DDBJ whole genome shotgun (WGS) entry which is preliminary data.</text>
</comment>
<dbReference type="InterPro" id="IPR044068">
    <property type="entry name" value="CB"/>
</dbReference>
<dbReference type="InterPro" id="IPR004107">
    <property type="entry name" value="Integrase_SAM-like_N"/>
</dbReference>
<dbReference type="STRING" id="317619.GCA_000332315_02584"/>
<dbReference type="Proteomes" id="UP000034681">
    <property type="component" value="Unassembled WGS sequence"/>
</dbReference>
<evidence type="ECO:0000256" key="1">
    <source>
        <dbReference type="ARBA" id="ARBA00023125"/>
    </source>
</evidence>
<reference evidence="4" key="1">
    <citation type="submission" date="2012-04" db="EMBL/GenBank/DDBJ databases">
        <authorList>
            <person name="Borisov I.G."/>
            <person name="Ivanikova N.V."/>
            <person name="Pinevich A.V."/>
        </authorList>
    </citation>
    <scope>NUCLEOTIDE SEQUENCE</scope>
    <source>
        <strain evidence="4">CALU 1027</strain>
    </source>
</reference>
<dbReference type="GO" id="GO:0015074">
    <property type="term" value="P:DNA integration"/>
    <property type="evidence" value="ECO:0007669"/>
    <property type="project" value="InterPro"/>
</dbReference>
<sequence>MEPLPPIPPKGKLLDQVRDAIRLKHYSYKTEQSYLAWIRRYILFHNKRQPQEMGTEDVEAFLTHLAVTENVAASTQNQALSALIFLYCYVFQQLLTEKVDAIRVKRSKHLPTLLTVAEVKAVLGAMTGTPQLMAELLYGTGMPLNEGFRLRTDACRAHRYHLTFSSPCR</sequence>
<organism evidence="4 5">
    <name type="scientific">Prochlorothrix hollandica PCC 9006 = CALU 1027</name>
    <dbReference type="NCBI Taxonomy" id="317619"/>
    <lineage>
        <taxon>Bacteria</taxon>
        <taxon>Bacillati</taxon>
        <taxon>Cyanobacteriota</taxon>
        <taxon>Cyanophyceae</taxon>
        <taxon>Prochlorotrichales</taxon>
        <taxon>Prochlorotrichaceae</taxon>
        <taxon>Prochlorothrix</taxon>
    </lineage>
</organism>
<protein>
    <recommendedName>
        <fullName evidence="3">Core-binding (CB) domain-containing protein</fullName>
    </recommendedName>
</protein>
<dbReference type="PROSITE" id="PS51900">
    <property type="entry name" value="CB"/>
    <property type="match status" value="1"/>
</dbReference>
<evidence type="ECO:0000313" key="4">
    <source>
        <dbReference type="EMBL" id="KKI99133.1"/>
    </source>
</evidence>
<evidence type="ECO:0000259" key="3">
    <source>
        <dbReference type="PROSITE" id="PS51900"/>
    </source>
</evidence>
<dbReference type="GO" id="GO:0003677">
    <property type="term" value="F:DNA binding"/>
    <property type="evidence" value="ECO:0007669"/>
    <property type="project" value="UniProtKB-UniRule"/>
</dbReference>
<dbReference type="Pfam" id="PF13495">
    <property type="entry name" value="Phage_int_SAM_4"/>
    <property type="match status" value="1"/>
</dbReference>
<feature type="domain" description="Core-binding (CB)" evidence="3">
    <location>
        <begin position="8"/>
        <end position="91"/>
    </location>
</feature>
<dbReference type="EMBL" id="AJTX02000006">
    <property type="protein sequence ID" value="KKI99133.1"/>
    <property type="molecule type" value="Genomic_DNA"/>
</dbReference>
<keyword evidence="1 2" id="KW-0238">DNA-binding</keyword>
<name>A0A0M2PWS1_PROHO</name>
<dbReference type="InterPro" id="IPR011010">
    <property type="entry name" value="DNA_brk_join_enz"/>
</dbReference>
<dbReference type="eggNOG" id="COG4974">
    <property type="taxonomic scope" value="Bacteria"/>
</dbReference>
<evidence type="ECO:0000256" key="2">
    <source>
        <dbReference type="PROSITE-ProRule" id="PRU01248"/>
    </source>
</evidence>
<dbReference type="Gene3D" id="1.10.150.130">
    <property type="match status" value="1"/>
</dbReference>
<evidence type="ECO:0000313" key="5">
    <source>
        <dbReference type="Proteomes" id="UP000034681"/>
    </source>
</evidence>